<reference evidence="1 2" key="1">
    <citation type="submission" date="2017-09" db="EMBL/GenBank/DDBJ databases">
        <title>Depth-based differentiation of microbial function through sediment-hosted aquifers and enrichment of novel symbionts in the deep terrestrial subsurface.</title>
        <authorList>
            <person name="Probst A.J."/>
            <person name="Ladd B."/>
            <person name="Jarett J.K."/>
            <person name="Geller-Mcgrath D.E."/>
            <person name="Sieber C.M."/>
            <person name="Emerson J.B."/>
            <person name="Anantharaman K."/>
            <person name="Thomas B.C."/>
            <person name="Malmstrom R."/>
            <person name="Stieglmeier M."/>
            <person name="Klingl A."/>
            <person name="Woyke T."/>
            <person name="Ryan C.M."/>
            <person name="Banfield J.F."/>
        </authorList>
    </citation>
    <scope>NUCLEOTIDE SEQUENCE [LARGE SCALE GENOMIC DNA]</scope>
    <source>
        <strain evidence="1">CG11_big_fil_rev_8_21_14_0_20_45_26</strain>
    </source>
</reference>
<evidence type="ECO:0000313" key="2">
    <source>
        <dbReference type="Proteomes" id="UP000230859"/>
    </source>
</evidence>
<accession>A0A2H0LSP6</accession>
<gene>
    <name evidence="1" type="ORF">COV74_03760</name>
</gene>
<evidence type="ECO:0000313" key="1">
    <source>
        <dbReference type="EMBL" id="PIQ86694.1"/>
    </source>
</evidence>
<dbReference type="Proteomes" id="UP000230859">
    <property type="component" value="Unassembled WGS sequence"/>
</dbReference>
<proteinExistence type="predicted"/>
<name>A0A2H0LSP6_9BACT</name>
<dbReference type="AlphaFoldDB" id="A0A2H0LSP6"/>
<dbReference type="EMBL" id="PCVY01000037">
    <property type="protein sequence ID" value="PIQ86694.1"/>
    <property type="molecule type" value="Genomic_DNA"/>
</dbReference>
<comment type="caution">
    <text evidence="1">The sequence shown here is derived from an EMBL/GenBank/DDBJ whole genome shotgun (WGS) entry which is preliminary data.</text>
</comment>
<protein>
    <submittedName>
        <fullName evidence="1">Uncharacterized protein</fullName>
    </submittedName>
</protein>
<organism evidence="1 2">
    <name type="scientific">Candidatus Abzuiibacterium crystallinum</name>
    <dbReference type="NCBI Taxonomy" id="1974748"/>
    <lineage>
        <taxon>Bacteria</taxon>
        <taxon>Pseudomonadati</taxon>
        <taxon>Candidatus Omnitrophota</taxon>
        <taxon>Candidatus Abzuiibacterium</taxon>
    </lineage>
</organism>
<sequence>MATPAMAGSHFDSWVDSGSYAKKAPGMLFRGVTEVISVPFDIVLGPVTYVHEEPMGPVSGLFYGIRDGVDRVVRIGSDVVGALIPGYTGMGNYKPCPLKELFTK</sequence>